<dbReference type="GO" id="GO:0030245">
    <property type="term" value="P:cellulose catabolic process"/>
    <property type="evidence" value="ECO:0007669"/>
    <property type="project" value="UniProtKB-KW"/>
</dbReference>
<dbReference type="InterPro" id="IPR012341">
    <property type="entry name" value="6hp_glycosidase-like_sf"/>
</dbReference>
<evidence type="ECO:0000256" key="5">
    <source>
        <dbReference type="ARBA" id="ARBA00023001"/>
    </source>
</evidence>
<name>A0A835HEE5_9MAGN</name>
<evidence type="ECO:0000256" key="3">
    <source>
        <dbReference type="ARBA" id="ARBA00012601"/>
    </source>
</evidence>
<keyword evidence="11" id="KW-1185">Reference proteome</keyword>
<evidence type="ECO:0000256" key="1">
    <source>
        <dbReference type="ARBA" id="ARBA00000966"/>
    </source>
</evidence>
<dbReference type="EMBL" id="JADFTS010000007">
    <property type="protein sequence ID" value="KAF9596929.1"/>
    <property type="molecule type" value="Genomic_DNA"/>
</dbReference>
<dbReference type="Gene3D" id="1.50.10.10">
    <property type="match status" value="2"/>
</dbReference>
<reference evidence="10 11" key="1">
    <citation type="submission" date="2020-10" db="EMBL/GenBank/DDBJ databases">
        <title>The Coptis chinensis genome and diversification of protoberbering-type alkaloids.</title>
        <authorList>
            <person name="Wang B."/>
            <person name="Shu S."/>
            <person name="Song C."/>
            <person name="Liu Y."/>
        </authorList>
    </citation>
    <scope>NUCLEOTIDE SEQUENCE [LARGE SCALE GENOMIC DNA]</scope>
    <source>
        <strain evidence="10">HL-2020</strain>
        <tissue evidence="10">Leaf</tissue>
    </source>
</reference>
<organism evidence="10 11">
    <name type="scientific">Coptis chinensis</name>
    <dbReference type="NCBI Taxonomy" id="261450"/>
    <lineage>
        <taxon>Eukaryota</taxon>
        <taxon>Viridiplantae</taxon>
        <taxon>Streptophyta</taxon>
        <taxon>Embryophyta</taxon>
        <taxon>Tracheophyta</taxon>
        <taxon>Spermatophyta</taxon>
        <taxon>Magnoliopsida</taxon>
        <taxon>Ranunculales</taxon>
        <taxon>Ranunculaceae</taxon>
        <taxon>Coptidoideae</taxon>
        <taxon>Coptis</taxon>
    </lineage>
</organism>
<keyword evidence="5" id="KW-0136">Cellulose degradation</keyword>
<evidence type="ECO:0000256" key="4">
    <source>
        <dbReference type="ARBA" id="ARBA00022801"/>
    </source>
</evidence>
<dbReference type="OrthoDB" id="1730953at2759"/>
<sequence>DNVKFGFPMAFTTTMLPWSVLEFGGLMNNVATETVVALAITSFVFRKNDPSYSSLLSRRAINVCGFADKYRGGYSNGLKSYVCPFYCSYCGYKVNSYPSIVY</sequence>
<evidence type="ECO:0000313" key="10">
    <source>
        <dbReference type="EMBL" id="KAF9596929.1"/>
    </source>
</evidence>
<comment type="similarity">
    <text evidence="2">Belongs to the glycosyl hydrolase 9 (cellulase E) family.</text>
</comment>
<keyword evidence="8" id="KW-0624">Polysaccharide degradation</keyword>
<comment type="catalytic activity">
    <reaction evidence="1">
        <text>Endohydrolysis of (1-&gt;4)-beta-D-glucosidic linkages in cellulose, lichenin and cereal beta-D-glucans.</text>
        <dbReference type="EC" id="3.2.1.4"/>
    </reaction>
</comment>
<dbReference type="InterPro" id="IPR001701">
    <property type="entry name" value="Glyco_hydro_9"/>
</dbReference>
<dbReference type="AlphaFoldDB" id="A0A835HEE5"/>
<evidence type="ECO:0000256" key="7">
    <source>
        <dbReference type="ARBA" id="ARBA00023295"/>
    </source>
</evidence>
<evidence type="ECO:0000256" key="2">
    <source>
        <dbReference type="ARBA" id="ARBA00007072"/>
    </source>
</evidence>
<feature type="domain" description="Glycoside hydrolase family 9" evidence="9">
    <location>
        <begin position="29"/>
        <end position="92"/>
    </location>
</feature>
<dbReference type="PANTHER" id="PTHR22298">
    <property type="entry name" value="ENDO-1,4-BETA-GLUCANASE"/>
    <property type="match status" value="1"/>
</dbReference>
<keyword evidence="4" id="KW-0378">Hydrolase</keyword>
<feature type="non-terminal residue" evidence="10">
    <location>
        <position position="1"/>
    </location>
</feature>
<dbReference type="Proteomes" id="UP000631114">
    <property type="component" value="Unassembled WGS sequence"/>
</dbReference>
<dbReference type="InterPro" id="IPR008928">
    <property type="entry name" value="6-hairpin_glycosidase_sf"/>
</dbReference>
<dbReference type="Pfam" id="PF00759">
    <property type="entry name" value="Glyco_hydro_9"/>
    <property type="match status" value="1"/>
</dbReference>
<accession>A0A835HEE5</accession>
<proteinExistence type="inferred from homology"/>
<comment type="caution">
    <text evidence="10">The sequence shown here is derived from an EMBL/GenBank/DDBJ whole genome shotgun (WGS) entry which is preliminary data.</text>
</comment>
<dbReference type="EC" id="3.2.1.4" evidence="3"/>
<gene>
    <name evidence="10" type="ORF">IFM89_014493</name>
</gene>
<evidence type="ECO:0000313" key="11">
    <source>
        <dbReference type="Proteomes" id="UP000631114"/>
    </source>
</evidence>
<keyword evidence="6" id="KW-0119">Carbohydrate metabolism</keyword>
<evidence type="ECO:0000256" key="8">
    <source>
        <dbReference type="ARBA" id="ARBA00023326"/>
    </source>
</evidence>
<dbReference type="SUPFAM" id="SSF48208">
    <property type="entry name" value="Six-hairpin glycosidases"/>
    <property type="match status" value="1"/>
</dbReference>
<evidence type="ECO:0000256" key="6">
    <source>
        <dbReference type="ARBA" id="ARBA00023277"/>
    </source>
</evidence>
<dbReference type="GO" id="GO:0008810">
    <property type="term" value="F:cellulase activity"/>
    <property type="evidence" value="ECO:0007669"/>
    <property type="project" value="UniProtKB-EC"/>
</dbReference>
<keyword evidence="7" id="KW-0326">Glycosidase</keyword>
<evidence type="ECO:0000259" key="9">
    <source>
        <dbReference type="Pfam" id="PF00759"/>
    </source>
</evidence>
<protein>
    <recommendedName>
        <fullName evidence="3">cellulase</fullName>
        <ecNumber evidence="3">3.2.1.4</ecNumber>
    </recommendedName>
</protein>